<dbReference type="GO" id="GO:0004029">
    <property type="term" value="F:aldehyde dehydrogenase (NAD+) activity"/>
    <property type="evidence" value="ECO:0007669"/>
    <property type="project" value="TreeGrafter"/>
</dbReference>
<dbReference type="InterPro" id="IPR051783">
    <property type="entry name" value="NAD(P)-dependent_oxidoreduct"/>
</dbReference>
<name>A0A5S9IIB1_UABAM</name>
<accession>A0A5S9IIB1</accession>
<organism evidence="2 3">
    <name type="scientific">Uabimicrobium amorphum</name>
    <dbReference type="NCBI Taxonomy" id="2596890"/>
    <lineage>
        <taxon>Bacteria</taxon>
        <taxon>Pseudomonadati</taxon>
        <taxon>Planctomycetota</taxon>
        <taxon>Candidatus Uabimicrobiia</taxon>
        <taxon>Candidatus Uabimicrobiales</taxon>
        <taxon>Candidatus Uabimicrobiaceae</taxon>
        <taxon>Candidatus Uabimicrobium</taxon>
    </lineage>
</organism>
<sequence>MNVLVTGATGFVGGALAKRLQQMGMDVCATGRNLHKGKILEQQGVQFVAADLADTKKIKSLCAERDFVFHCGALSSPWGKYRDFYAANVIGTQNIVDGCLQHGVKRLIHVSTPSIYFNFRDRLLVKEDDPLPSAMVNSYAQTKLLAEKVVDRAFTAGLAVVTIRPRAIFGPGDQAILPRIIDALQQKRMPVIGAGKSIADLTYIDNVVDSLLLAQTSPRHTLGKKYNITNGEPVAMWPLIKTLCEELQLEYPKRQVSYGVALTAAIVVESLYKLLGITAEPKILPYSIALLHKNITLDISSAQRDLGYTPRVNIRDGLSHFITWWKNTHC</sequence>
<gene>
    <name evidence="2" type="ORF">UABAM_00414</name>
</gene>
<dbReference type="InterPro" id="IPR036291">
    <property type="entry name" value="NAD(P)-bd_dom_sf"/>
</dbReference>
<dbReference type="PANTHER" id="PTHR48079:SF6">
    <property type="entry name" value="NAD(P)-BINDING DOMAIN-CONTAINING PROTEIN-RELATED"/>
    <property type="match status" value="1"/>
</dbReference>
<evidence type="ECO:0000313" key="3">
    <source>
        <dbReference type="Proteomes" id="UP000326354"/>
    </source>
</evidence>
<dbReference type="RefSeq" id="WP_261343956.1">
    <property type="nucleotide sequence ID" value="NZ_AP019860.1"/>
</dbReference>
<dbReference type="InterPro" id="IPR002225">
    <property type="entry name" value="3Beta_OHSteriod_DH/Estase"/>
</dbReference>
<feature type="domain" description="3-beta hydroxysteroid dehydrogenase/isomerase" evidence="1">
    <location>
        <begin position="4"/>
        <end position="254"/>
    </location>
</feature>
<proteinExistence type="predicted"/>
<evidence type="ECO:0000259" key="1">
    <source>
        <dbReference type="Pfam" id="PF01073"/>
    </source>
</evidence>
<evidence type="ECO:0000313" key="2">
    <source>
        <dbReference type="EMBL" id="BBM82071.1"/>
    </source>
</evidence>
<dbReference type="EMBL" id="AP019860">
    <property type="protein sequence ID" value="BBM82071.1"/>
    <property type="molecule type" value="Genomic_DNA"/>
</dbReference>
<dbReference type="GO" id="GO:0006694">
    <property type="term" value="P:steroid biosynthetic process"/>
    <property type="evidence" value="ECO:0007669"/>
    <property type="project" value="InterPro"/>
</dbReference>
<dbReference type="PANTHER" id="PTHR48079">
    <property type="entry name" value="PROTEIN YEEZ"/>
    <property type="match status" value="1"/>
</dbReference>
<dbReference type="KEGG" id="uam:UABAM_00414"/>
<dbReference type="GO" id="GO:0005737">
    <property type="term" value="C:cytoplasm"/>
    <property type="evidence" value="ECO:0007669"/>
    <property type="project" value="TreeGrafter"/>
</dbReference>
<dbReference type="Proteomes" id="UP000326354">
    <property type="component" value="Chromosome"/>
</dbReference>
<reference evidence="2 3" key="1">
    <citation type="submission" date="2019-08" db="EMBL/GenBank/DDBJ databases">
        <title>Complete genome sequence of Candidatus Uab amorphum.</title>
        <authorList>
            <person name="Shiratori T."/>
            <person name="Suzuki S."/>
            <person name="Kakizawa Y."/>
            <person name="Ishida K."/>
        </authorList>
    </citation>
    <scope>NUCLEOTIDE SEQUENCE [LARGE SCALE GENOMIC DNA]</scope>
    <source>
        <strain evidence="2 3">SRT547</strain>
    </source>
</reference>
<dbReference type="Gene3D" id="3.40.50.720">
    <property type="entry name" value="NAD(P)-binding Rossmann-like Domain"/>
    <property type="match status" value="1"/>
</dbReference>
<dbReference type="GO" id="GO:0016616">
    <property type="term" value="F:oxidoreductase activity, acting on the CH-OH group of donors, NAD or NADP as acceptor"/>
    <property type="evidence" value="ECO:0007669"/>
    <property type="project" value="InterPro"/>
</dbReference>
<dbReference type="Pfam" id="PF01073">
    <property type="entry name" value="3Beta_HSD"/>
    <property type="match status" value="1"/>
</dbReference>
<dbReference type="AlphaFoldDB" id="A0A5S9IIB1"/>
<keyword evidence="3" id="KW-1185">Reference proteome</keyword>
<protein>
    <submittedName>
        <fullName evidence="2">3-beta hydroxysteroid dehydrogenase</fullName>
    </submittedName>
</protein>
<dbReference type="SUPFAM" id="SSF51735">
    <property type="entry name" value="NAD(P)-binding Rossmann-fold domains"/>
    <property type="match status" value="1"/>
</dbReference>